<sequence>MAPAATIGPVTDAATFSVLGIASLPNGSGNTLARSNDVWLGATQPVGSLGRFRFAALGSGNVQFKEGVAGGGQAQGLLTMRARARFGEQRVWSAVSYGRSSINGQIAGSGFGNPMLTGFIAPSMPAEPSVGDTTITRRVDVGQLGRAEAGMVTTYAGVEFAFGMSFERATRVTTQTLTVDVPRVAVNVPNSAGQLSGSSSTLRTMQRRDLATGIASAGFNTGQTQWLLSVTAPVASWINSDALAPRPQTIPTVATLAVVQPVTGWLSLVGAAATNAATVGGGSMLSDQLRDRARSAFSPVVALGVRISRLPWRDNDGTPAGILAFETRTLGAVDRVSIEQGNDESGDAYASRDTLRVVLLIDAPKAESVELMGDATQWSITQMRRLPNGRWRAELKLSPGMHRVTVRADGGQWIAPPGLPIGNDEYGSPVGMIIVRR</sequence>
<dbReference type="Proteomes" id="UP000076404">
    <property type="component" value="Chromosome"/>
</dbReference>
<evidence type="ECO:0000313" key="1">
    <source>
        <dbReference type="EMBL" id="AMW05557.1"/>
    </source>
</evidence>
<dbReference type="OrthoDB" id="9818591at2"/>
<organism evidence="1 2">
    <name type="scientific">Gemmatimonas phototrophica</name>
    <dbReference type="NCBI Taxonomy" id="1379270"/>
    <lineage>
        <taxon>Bacteria</taxon>
        <taxon>Pseudomonadati</taxon>
        <taxon>Gemmatimonadota</taxon>
        <taxon>Gemmatimonadia</taxon>
        <taxon>Gemmatimonadales</taxon>
        <taxon>Gemmatimonadaceae</taxon>
        <taxon>Gemmatimonas</taxon>
    </lineage>
</organism>
<dbReference type="eggNOG" id="ENOG502ZVNX">
    <property type="taxonomic scope" value="Bacteria"/>
</dbReference>
<dbReference type="RefSeq" id="WP_026848747.1">
    <property type="nucleotide sequence ID" value="NZ_CP011454.1"/>
</dbReference>
<reference evidence="1 2" key="2">
    <citation type="journal article" date="2016" name="Environ. Microbiol. Rep.">
        <title>Metagenomic evidence for the presence of phototrophic Gemmatimonadetes bacteria in diverse environments.</title>
        <authorList>
            <person name="Zeng Y."/>
            <person name="Baumbach J."/>
            <person name="Barbosa E.G."/>
            <person name="Azevedo V."/>
            <person name="Zhang C."/>
            <person name="Koblizek M."/>
        </authorList>
    </citation>
    <scope>NUCLEOTIDE SEQUENCE [LARGE SCALE GENOMIC DNA]</scope>
    <source>
        <strain evidence="1 2">AP64</strain>
    </source>
</reference>
<dbReference type="STRING" id="1379270.GEMMAAP_13550"/>
<gene>
    <name evidence="1" type="ORF">GEMMAAP_13550</name>
</gene>
<dbReference type="SUPFAM" id="SSF81296">
    <property type="entry name" value="E set domains"/>
    <property type="match status" value="1"/>
</dbReference>
<name>A0A143BKF9_9BACT</name>
<evidence type="ECO:0000313" key="2">
    <source>
        <dbReference type="Proteomes" id="UP000076404"/>
    </source>
</evidence>
<dbReference type="EMBL" id="CP011454">
    <property type="protein sequence ID" value="AMW05557.1"/>
    <property type="molecule type" value="Genomic_DNA"/>
</dbReference>
<dbReference type="KEGG" id="gph:GEMMAAP_13550"/>
<evidence type="ECO:0008006" key="3">
    <source>
        <dbReference type="Google" id="ProtNLM"/>
    </source>
</evidence>
<reference evidence="1 2" key="1">
    <citation type="journal article" date="2014" name="Proc. Natl. Acad. Sci. U.S.A.">
        <title>Functional type 2 photosynthetic reaction centers found in the rare bacterial phylum Gemmatimonadetes.</title>
        <authorList>
            <person name="Zeng Y."/>
            <person name="Feng F."/>
            <person name="Medova H."/>
            <person name="Dean J."/>
            <person name="Koblizek M."/>
        </authorList>
    </citation>
    <scope>NUCLEOTIDE SEQUENCE [LARGE SCALE GENOMIC DNA]</scope>
    <source>
        <strain evidence="1 2">AP64</strain>
    </source>
</reference>
<protein>
    <recommendedName>
        <fullName evidence="3">AMP-activated protein kinase glycogen-binding domain-containing protein</fullName>
    </recommendedName>
</protein>
<dbReference type="Gene3D" id="2.60.40.10">
    <property type="entry name" value="Immunoglobulins"/>
    <property type="match status" value="1"/>
</dbReference>
<dbReference type="InterPro" id="IPR013783">
    <property type="entry name" value="Ig-like_fold"/>
</dbReference>
<dbReference type="CDD" id="cd02859">
    <property type="entry name" value="E_set_AMPKbeta_like_N"/>
    <property type="match status" value="1"/>
</dbReference>
<keyword evidence="2" id="KW-1185">Reference proteome</keyword>
<dbReference type="InterPro" id="IPR014756">
    <property type="entry name" value="Ig_E-set"/>
</dbReference>
<accession>A0A143BKF9</accession>
<dbReference type="AlphaFoldDB" id="A0A143BKF9"/>
<proteinExistence type="predicted"/>